<dbReference type="PANTHER" id="PTHR21210">
    <property type="entry name" value="TRNA (URACIL-O(2)-)-METHYLTRANSFERASE-RELATED"/>
    <property type="match status" value="1"/>
</dbReference>
<accession>A0A1D2VDW8</accession>
<protein>
    <recommendedName>
        <fullName evidence="5 12">tRNA (uracil-O(2)-)-methyltransferase</fullName>
        <ecNumber evidence="4 12">2.1.1.211</ecNumber>
    </recommendedName>
</protein>
<evidence type="ECO:0000256" key="5">
    <source>
        <dbReference type="ARBA" id="ARBA00017788"/>
    </source>
</evidence>
<evidence type="ECO:0000313" key="14">
    <source>
        <dbReference type="Proteomes" id="UP000095038"/>
    </source>
</evidence>
<dbReference type="Pfam" id="PF07757">
    <property type="entry name" value="AdoMet_MTase"/>
    <property type="match status" value="1"/>
</dbReference>
<proteinExistence type="inferred from homology"/>
<dbReference type="RefSeq" id="XP_020046089.1">
    <property type="nucleotide sequence ID" value="XM_020191068.1"/>
</dbReference>
<dbReference type="STRING" id="1344418.A0A1D2VDW8"/>
<dbReference type="Proteomes" id="UP000095038">
    <property type="component" value="Unassembled WGS sequence"/>
</dbReference>
<dbReference type="GeneID" id="30964704"/>
<evidence type="ECO:0000256" key="1">
    <source>
        <dbReference type="ARBA" id="ARBA00002778"/>
    </source>
</evidence>
<dbReference type="OrthoDB" id="10047021at2759"/>
<gene>
    <name evidence="13" type="ORF">ASCRUDRAFT_48313</name>
</gene>
<keyword evidence="14" id="KW-1185">Reference proteome</keyword>
<comment type="similarity">
    <text evidence="3 12">Belongs to the TRM44 family.</text>
</comment>
<dbReference type="PANTHER" id="PTHR21210:SF0">
    <property type="entry name" value="TRNA (URACIL-O(2)-)-METHYLTRANSFERASE-RELATED"/>
    <property type="match status" value="1"/>
</dbReference>
<comment type="function">
    <text evidence="1">Probable adenosyl-L-methionine (AdoMet)-dependent tRNA (uracil-O(2)-)-methyltransferase.</text>
</comment>
<keyword evidence="6 12" id="KW-0963">Cytoplasm</keyword>
<comment type="function">
    <text evidence="12">Adenosyl-L-methionine (AdoMet)-dependent tRNA (uracil-O(2)-)-methyltransferase.</text>
</comment>
<organism evidence="13 14">
    <name type="scientific">Ascoidea rubescens DSM 1968</name>
    <dbReference type="NCBI Taxonomy" id="1344418"/>
    <lineage>
        <taxon>Eukaryota</taxon>
        <taxon>Fungi</taxon>
        <taxon>Dikarya</taxon>
        <taxon>Ascomycota</taxon>
        <taxon>Saccharomycotina</taxon>
        <taxon>Saccharomycetes</taxon>
        <taxon>Ascoideaceae</taxon>
        <taxon>Ascoidea</taxon>
    </lineage>
</organism>
<dbReference type="EMBL" id="KV454484">
    <property type="protein sequence ID" value="ODV59782.1"/>
    <property type="molecule type" value="Genomic_DNA"/>
</dbReference>
<keyword evidence="9 12" id="KW-0949">S-adenosyl-L-methionine</keyword>
<evidence type="ECO:0000256" key="8">
    <source>
        <dbReference type="ARBA" id="ARBA00022679"/>
    </source>
</evidence>
<evidence type="ECO:0000313" key="13">
    <source>
        <dbReference type="EMBL" id="ODV59782.1"/>
    </source>
</evidence>
<evidence type="ECO:0000256" key="3">
    <source>
        <dbReference type="ARBA" id="ARBA00009056"/>
    </source>
</evidence>
<evidence type="ECO:0000256" key="6">
    <source>
        <dbReference type="ARBA" id="ARBA00022490"/>
    </source>
</evidence>
<sequence length="601" mass="69144">MSSKDGDLINQAENKAAKKNFKNNSKRKSHVAGAEIPNIIDRQSILGLKWIGLFEEEVSFKFFHFEKAMLNLIKQPNINSTVILRADILKENNDKINEKPKIPLNFNNNNNNNNDNDNDNCSDNGILIKNLDDLEIKQVPLSLDFKPLYQIVRRIIPRNPFKDCIINQTCLMLILDDSKEFDQSLLIVYIPHIDNKLDCPFYLPAVNAIGILYHHGKLSIHYLPFDYLNENGLSIKEVKELLPVDRPIRTAYRLLQTAKKHSNGVMNGYQKRVTHDLIVPKVLFENRYIALKKKYSKYLVDNWAESTNPLKHVFEDISIAAFLIEFWSKIYKNKQEFEFRDLGCGNGILVYILLMEGYKGVGIDARKRKSWKLFPEKIQDKLKEKIIIPSVLLRPDPNIMKIRPDLKDNGKTFQVPIRSNELINNSLLSSGVPLYACYSSKYLLESSYVETCEYSKNTFIIGNHSDELSCWIPLLGYPFIVIPCCSYNLSGVRVRFQPSSFSIKNINFNKFTNSSSSTYSGLVEHIEYLSRSIGWKIEKEILRIPSTKNCAIIGTEKFKVEEIKKYQVDVKSIYEILMMEGGADGWVFSALNLIKSGTRNH</sequence>
<dbReference type="SUPFAM" id="SSF53335">
    <property type="entry name" value="S-adenosyl-L-methionine-dependent methyltransferases"/>
    <property type="match status" value="1"/>
</dbReference>
<dbReference type="EC" id="2.1.1.211" evidence="4 12"/>
<dbReference type="FunCoup" id="A0A1D2VDW8">
    <property type="interactions" value="101"/>
</dbReference>
<comment type="catalytic activity">
    <reaction evidence="11 12">
        <text>uridine(44) in tRNA(Ser) + S-adenosyl-L-methionine = 2'-O-methyluridine(44) in tRNA(Ser) + S-adenosyl-L-homocysteine + H(+)</text>
        <dbReference type="Rhea" id="RHEA:43100"/>
        <dbReference type="Rhea" id="RHEA-COMP:10339"/>
        <dbReference type="Rhea" id="RHEA-COMP:10340"/>
        <dbReference type="ChEBI" id="CHEBI:15378"/>
        <dbReference type="ChEBI" id="CHEBI:57856"/>
        <dbReference type="ChEBI" id="CHEBI:59789"/>
        <dbReference type="ChEBI" id="CHEBI:65315"/>
        <dbReference type="ChEBI" id="CHEBI:74478"/>
        <dbReference type="EC" id="2.1.1.211"/>
    </reaction>
</comment>
<evidence type="ECO:0000256" key="11">
    <source>
        <dbReference type="ARBA" id="ARBA00047957"/>
    </source>
</evidence>
<dbReference type="InParanoid" id="A0A1D2VDW8"/>
<dbReference type="GO" id="GO:0005737">
    <property type="term" value="C:cytoplasm"/>
    <property type="evidence" value="ECO:0007669"/>
    <property type="project" value="UniProtKB-SubCell"/>
</dbReference>
<comment type="subcellular location">
    <subcellularLocation>
        <location evidence="2 12">Cytoplasm</location>
    </subcellularLocation>
</comment>
<dbReference type="GO" id="GO:0141101">
    <property type="term" value="F:tRNA(Ser) (uridine(44)-2'-O-)-methyltransferase activity"/>
    <property type="evidence" value="ECO:0007669"/>
    <property type="project" value="UniProtKB-EC"/>
</dbReference>
<evidence type="ECO:0000256" key="10">
    <source>
        <dbReference type="ARBA" id="ARBA00022694"/>
    </source>
</evidence>
<dbReference type="GO" id="GO:0002128">
    <property type="term" value="P:tRNA nucleoside ribose methylation"/>
    <property type="evidence" value="ECO:0007669"/>
    <property type="project" value="EnsemblFungi"/>
</dbReference>
<evidence type="ECO:0000256" key="2">
    <source>
        <dbReference type="ARBA" id="ARBA00004496"/>
    </source>
</evidence>
<evidence type="ECO:0000256" key="12">
    <source>
        <dbReference type="RuleBase" id="RU368004"/>
    </source>
</evidence>
<dbReference type="InterPro" id="IPR029063">
    <property type="entry name" value="SAM-dependent_MTases_sf"/>
</dbReference>
<dbReference type="AlphaFoldDB" id="A0A1D2VDW8"/>
<evidence type="ECO:0000256" key="4">
    <source>
        <dbReference type="ARBA" id="ARBA00012795"/>
    </source>
</evidence>
<name>A0A1D2VDW8_9ASCO</name>
<reference evidence="14" key="1">
    <citation type="submission" date="2016-05" db="EMBL/GenBank/DDBJ databases">
        <title>Comparative genomics of biotechnologically important yeasts.</title>
        <authorList>
            <consortium name="DOE Joint Genome Institute"/>
            <person name="Riley R."/>
            <person name="Haridas S."/>
            <person name="Wolfe K.H."/>
            <person name="Lopes M.R."/>
            <person name="Hittinger C.T."/>
            <person name="Goker M."/>
            <person name="Salamov A."/>
            <person name="Wisecaver J."/>
            <person name="Long T.M."/>
            <person name="Aerts A.L."/>
            <person name="Barry K."/>
            <person name="Choi C."/>
            <person name="Clum A."/>
            <person name="Coughlan A.Y."/>
            <person name="Deshpande S."/>
            <person name="Douglass A.P."/>
            <person name="Hanson S.J."/>
            <person name="Klenk H.-P."/>
            <person name="Labutti K."/>
            <person name="Lapidus A."/>
            <person name="Lindquist E."/>
            <person name="Lipzen A."/>
            <person name="Meier-Kolthoff J.P."/>
            <person name="Ohm R.A."/>
            <person name="Otillar R.P."/>
            <person name="Pangilinan J."/>
            <person name="Peng Y."/>
            <person name="Rokas A."/>
            <person name="Rosa C.A."/>
            <person name="Scheuner C."/>
            <person name="Sibirny A.A."/>
            <person name="Slot J.C."/>
            <person name="Stielow J.B."/>
            <person name="Sun H."/>
            <person name="Kurtzman C.P."/>
            <person name="Blackwell M."/>
            <person name="Grigoriev I.V."/>
            <person name="Jeffries T.W."/>
        </authorList>
    </citation>
    <scope>NUCLEOTIDE SEQUENCE [LARGE SCALE GENOMIC DNA]</scope>
    <source>
        <strain evidence="14">DSM 1968</strain>
    </source>
</reference>
<keyword evidence="10 12" id="KW-0819">tRNA processing</keyword>
<keyword evidence="8 12" id="KW-0808">Transferase</keyword>
<evidence type="ECO:0000256" key="9">
    <source>
        <dbReference type="ARBA" id="ARBA00022691"/>
    </source>
</evidence>
<evidence type="ECO:0000256" key="7">
    <source>
        <dbReference type="ARBA" id="ARBA00022603"/>
    </source>
</evidence>
<keyword evidence="7 12" id="KW-0489">Methyltransferase</keyword>
<dbReference type="InterPro" id="IPR011671">
    <property type="entry name" value="tRNA_uracil_MeTrfase"/>
</dbReference>